<evidence type="ECO:0000313" key="4">
    <source>
        <dbReference type="Proteomes" id="UP000193067"/>
    </source>
</evidence>
<reference evidence="3 4" key="1">
    <citation type="journal article" date="2015" name="Biotechnol. Biofuels">
        <title>Enhanced degradation of softwood versus hardwood by the white-rot fungus Pycnoporus coccineus.</title>
        <authorList>
            <person name="Couturier M."/>
            <person name="Navarro D."/>
            <person name="Chevret D."/>
            <person name="Henrissat B."/>
            <person name="Piumi F."/>
            <person name="Ruiz-Duenas F.J."/>
            <person name="Martinez A.T."/>
            <person name="Grigoriev I.V."/>
            <person name="Riley R."/>
            <person name="Lipzen A."/>
            <person name="Berrin J.G."/>
            <person name="Master E.R."/>
            <person name="Rosso M.N."/>
        </authorList>
    </citation>
    <scope>NUCLEOTIDE SEQUENCE [LARGE SCALE GENOMIC DNA]</scope>
    <source>
        <strain evidence="3 4">BRFM310</strain>
    </source>
</reference>
<dbReference type="AlphaFoldDB" id="A0A1Y2IPG4"/>
<evidence type="ECO:0000256" key="1">
    <source>
        <dbReference type="SAM" id="MobiDB-lite"/>
    </source>
</evidence>
<feature type="region of interest" description="Disordered" evidence="1">
    <location>
        <begin position="739"/>
        <end position="760"/>
    </location>
</feature>
<feature type="domain" description="Fungal-type protein kinase" evidence="2">
    <location>
        <begin position="376"/>
        <end position="597"/>
    </location>
</feature>
<feature type="domain" description="Fungal-type protein kinase" evidence="2">
    <location>
        <begin position="309"/>
        <end position="371"/>
    </location>
</feature>
<evidence type="ECO:0000259" key="2">
    <source>
        <dbReference type="Pfam" id="PF17667"/>
    </source>
</evidence>
<accession>A0A1Y2IPG4</accession>
<name>A0A1Y2IPG4_TRAC3</name>
<sequence>MQRRYSSTAHSQGTADVTVDETSGTHANSGEMAHVESDPAFFDDHLKACPRSVVEAIEKRNDVQRWVADICKVKRKDASLYQPVASLLTTISQEVFGESLAHETYTYVSLIHLHADHLQNTEDKDRLHLPERPIIFLDHHSYIPTHFPIGRVDDKPDVIGVLDRERGCEITHDGTYEGVPYHCIETIVEAKTIYDNGQAQVTRYAFNLQQARPDRPGLYCLSVKPYHFQVVYSSSVGIEASDHKPWDDYASLCAYIYSLYDPPEGHVLYDRTIVAQEPAGVPLGKPTWTIETKDGVYSGAVIIFLGNPWGRGTTVFQAKRKEHSVIIKDSYIDCGRRNDEAELLQLVHEDGRLPGVVRCISAEDVKNGDQTIISQTKDCTFTRKKRRIVLADIGQELYLAKSVNDLLMTIYDILEVHRTLARDRQILHRDMSIYNILMHPVSASYTSDLSKDAPPLIDDVLQGELRPPEKRTARCLIIDLDHAASLASTKAGAIPDELQCRTGTPAYIARSVASGALYIITSTLNWTQKMPELSGEAKKLYTKLYGEDRYNKYLDSHDTIHGGGIPQETEEETDLRASGMTFYHQWEHDAESIFWTMYAALLRVVPEASPKESEDSREALNLNATWKVFHEHTIPRGCHIVDPRDPLLAMPFRAFCASFLPAMQEVALLIKCIARHVYPSYALMTPPPPHEDHLHEAMQRLILQYLVDHRNNPIPLVPGKLRPVSCDNDPVIINRGTYGISIQDQEPRGQKRQRTSTDGTQVVRELARRDSASEHDVPPPFREGFDIGRWFLREREATEQ</sequence>
<dbReference type="GO" id="GO:0004672">
    <property type="term" value="F:protein kinase activity"/>
    <property type="evidence" value="ECO:0007669"/>
    <property type="project" value="InterPro"/>
</dbReference>
<organism evidence="3 4">
    <name type="scientific">Trametes coccinea (strain BRFM310)</name>
    <name type="common">Pycnoporus coccineus</name>
    <dbReference type="NCBI Taxonomy" id="1353009"/>
    <lineage>
        <taxon>Eukaryota</taxon>
        <taxon>Fungi</taxon>
        <taxon>Dikarya</taxon>
        <taxon>Basidiomycota</taxon>
        <taxon>Agaricomycotina</taxon>
        <taxon>Agaricomycetes</taxon>
        <taxon>Polyporales</taxon>
        <taxon>Polyporaceae</taxon>
        <taxon>Trametes</taxon>
    </lineage>
</organism>
<evidence type="ECO:0000313" key="3">
    <source>
        <dbReference type="EMBL" id="OSD01862.1"/>
    </source>
</evidence>
<gene>
    <name evidence="3" type="ORF">PYCCODRAFT_1425574</name>
</gene>
<dbReference type="Proteomes" id="UP000193067">
    <property type="component" value="Unassembled WGS sequence"/>
</dbReference>
<dbReference type="PANTHER" id="PTHR38248:SF2">
    <property type="entry name" value="FUNK1 11"/>
    <property type="match status" value="1"/>
</dbReference>
<keyword evidence="4" id="KW-1185">Reference proteome</keyword>
<feature type="region of interest" description="Disordered" evidence="1">
    <location>
        <begin position="1"/>
        <end position="31"/>
    </location>
</feature>
<dbReference type="Pfam" id="PF17667">
    <property type="entry name" value="Pkinase_fungal"/>
    <property type="match status" value="2"/>
</dbReference>
<dbReference type="PANTHER" id="PTHR38248">
    <property type="entry name" value="FUNK1 6"/>
    <property type="match status" value="1"/>
</dbReference>
<dbReference type="InterPro" id="IPR040976">
    <property type="entry name" value="Pkinase_fungal"/>
</dbReference>
<protein>
    <recommendedName>
        <fullName evidence="2">Fungal-type protein kinase domain-containing protein</fullName>
    </recommendedName>
</protein>
<dbReference type="PROSITE" id="PS00109">
    <property type="entry name" value="PROTEIN_KINASE_TYR"/>
    <property type="match status" value="1"/>
</dbReference>
<dbReference type="EMBL" id="KZ084108">
    <property type="protein sequence ID" value="OSD01862.1"/>
    <property type="molecule type" value="Genomic_DNA"/>
</dbReference>
<proteinExistence type="predicted"/>
<dbReference type="InterPro" id="IPR008266">
    <property type="entry name" value="Tyr_kinase_AS"/>
</dbReference>
<feature type="compositionally biased region" description="Polar residues" evidence="1">
    <location>
        <begin position="1"/>
        <end position="28"/>
    </location>
</feature>
<dbReference type="OrthoDB" id="5569250at2759"/>